<gene>
    <name evidence="3" type="ORF">R2X38_09505</name>
</gene>
<dbReference type="InterPro" id="IPR008274">
    <property type="entry name" value="AldOxase/xan_DH_MoCoBD1"/>
</dbReference>
<feature type="domain" description="Aldehyde oxidase/xanthine dehydrogenase a/b hammerhead" evidence="2">
    <location>
        <begin position="14"/>
        <end position="117"/>
    </location>
</feature>
<reference evidence="3 4" key="1">
    <citation type="submission" date="2023-10" db="EMBL/GenBank/DDBJ databases">
        <title>Marine bacteria isolated from horseshoe crab.</title>
        <authorList>
            <person name="Cheng T.H."/>
        </authorList>
    </citation>
    <scope>NUCLEOTIDE SEQUENCE [LARGE SCALE GENOMIC DNA]</scope>
    <source>
        <strain evidence="3 4">HSC6</strain>
    </source>
</reference>
<dbReference type="Gene3D" id="3.30.365.10">
    <property type="entry name" value="Aldehyde oxidase/xanthine dehydrogenase, molybdopterin binding domain"/>
    <property type="match status" value="4"/>
</dbReference>
<keyword evidence="4" id="KW-1185">Reference proteome</keyword>
<evidence type="ECO:0000256" key="1">
    <source>
        <dbReference type="SAM" id="MobiDB-lite"/>
    </source>
</evidence>
<evidence type="ECO:0000313" key="4">
    <source>
        <dbReference type="Proteomes" id="UP001186452"/>
    </source>
</evidence>
<comment type="caution">
    <text evidence="3">The sequence shown here is derived from an EMBL/GenBank/DDBJ whole genome shotgun (WGS) entry which is preliminary data.</text>
</comment>
<dbReference type="Pfam" id="PF02738">
    <property type="entry name" value="MoCoBD_1"/>
    <property type="match status" value="1"/>
</dbReference>
<dbReference type="SMART" id="SM01008">
    <property type="entry name" value="Ald_Xan_dh_C"/>
    <property type="match status" value="1"/>
</dbReference>
<dbReference type="EMBL" id="JAWJZI010000003">
    <property type="protein sequence ID" value="MDV5169230.1"/>
    <property type="molecule type" value="Genomic_DNA"/>
</dbReference>
<proteinExistence type="predicted"/>
<dbReference type="Pfam" id="PF20256">
    <property type="entry name" value="MoCoBD_2"/>
    <property type="match status" value="2"/>
</dbReference>
<dbReference type="InterPro" id="IPR046867">
    <property type="entry name" value="AldOxase/xan_DH_MoCoBD2"/>
</dbReference>
<dbReference type="InterPro" id="IPR016208">
    <property type="entry name" value="Ald_Oxase/xanthine_DH-like"/>
</dbReference>
<sequence length="744" mass="80461">MDTVNTHFKWEEATGAAKYIADRHYEGLLEGRFYRSSCPRGRIKSVTLPTLPDGYHIFGADDVPGQNVLPIVEIDWPAFAEQEVRFVGQVIFLVVGPDPDVVDELLGEIAIEYTPLEPAYTIEQSKALKDGAIHADDNVLDTHMLHKGDIDAGFATAVTIIEETCSTGYQEHIYLETQGAVCYPLDGKIVLEGSMQCPWYVHHTMAVVLGHDNVRAIQCPTGGGFGGKEDFPDVLAAPLAVAVEKLQQPIRIIFERGEDIATTSKRHPVTFHYKTGVDADGKIVAMDIKFDVNAGAYLSLSGIVLQRSITTATNVYDIPNVRVEGHAWATNTVPTGAFRGFGSPQNCFCMETHIHHVAKKLGVDPVAFKQQHFLTSDSHSLTGAEIFGDLVLDEMLQKVLDMSDYQRKFAEFNQPDQKQGFNQNQSQSEGLGKQKGIGFAVFQHGCGFAGDLEDTLVRAKVKLLKDAEDKVQILASNTDIGQGLSLTFRKIVADTLEKPLDDIQIAVPDTGIVPDSGPTVASRSILIVGYILEKAAKKLKKSWIAGEKQVLEEVYCKPDYHQWDQNTYQGNAYQATSYGVNVVEVEVDMATGEAEITGAWAVYDIGKAIDSTIFRGQIEGGLVQALGYGSCEKLEMTQDGVFAQRSMADYVIPTALDVPAIGSDLVDNPYPYGPNGAKGGGELTHNGGAAAFVAAVENAIGVPLSSIPATPEKICEALASRTTELKGSGLDGSGPGNGAPKYED</sequence>
<dbReference type="PANTHER" id="PTHR11908:SF157">
    <property type="entry name" value="XANTHINE DEHYDROGENASE SUBUNIT D-RELATED"/>
    <property type="match status" value="1"/>
</dbReference>
<dbReference type="SUPFAM" id="SSF56003">
    <property type="entry name" value="Molybdenum cofactor-binding domain"/>
    <property type="match status" value="1"/>
</dbReference>
<evidence type="ECO:0000313" key="3">
    <source>
        <dbReference type="EMBL" id="MDV5169230.1"/>
    </source>
</evidence>
<organism evidence="3 4">
    <name type="scientific">Photobacterium rosenbergii</name>
    <dbReference type="NCBI Taxonomy" id="294936"/>
    <lineage>
        <taxon>Bacteria</taxon>
        <taxon>Pseudomonadati</taxon>
        <taxon>Pseudomonadota</taxon>
        <taxon>Gammaproteobacteria</taxon>
        <taxon>Vibrionales</taxon>
        <taxon>Vibrionaceae</taxon>
        <taxon>Photobacterium</taxon>
    </lineage>
</organism>
<dbReference type="Proteomes" id="UP001186452">
    <property type="component" value="Unassembled WGS sequence"/>
</dbReference>
<accession>A0ABU3ZGJ3</accession>
<dbReference type="RefSeq" id="WP_317521990.1">
    <property type="nucleotide sequence ID" value="NZ_JAWJZI010000003.1"/>
</dbReference>
<dbReference type="InterPro" id="IPR000674">
    <property type="entry name" value="Ald_Oxase/Xan_DH_a/b"/>
</dbReference>
<dbReference type="InterPro" id="IPR036856">
    <property type="entry name" value="Ald_Oxase/Xan_DH_a/b_sf"/>
</dbReference>
<protein>
    <submittedName>
        <fullName evidence="3">Xanthine dehydrogenase family protein molybdopterin-binding subunit</fullName>
    </submittedName>
</protein>
<evidence type="ECO:0000259" key="2">
    <source>
        <dbReference type="SMART" id="SM01008"/>
    </source>
</evidence>
<dbReference type="SUPFAM" id="SSF54665">
    <property type="entry name" value="CO dehydrogenase molybdoprotein N-domain-like"/>
    <property type="match status" value="1"/>
</dbReference>
<dbReference type="Pfam" id="PF01315">
    <property type="entry name" value="Ald_Xan_dh_C"/>
    <property type="match status" value="1"/>
</dbReference>
<feature type="region of interest" description="Disordered" evidence="1">
    <location>
        <begin position="725"/>
        <end position="744"/>
    </location>
</feature>
<dbReference type="PANTHER" id="PTHR11908">
    <property type="entry name" value="XANTHINE DEHYDROGENASE"/>
    <property type="match status" value="1"/>
</dbReference>
<name>A0ABU3ZGJ3_9GAMM</name>
<dbReference type="InterPro" id="IPR037165">
    <property type="entry name" value="AldOxase/xan_DH_Mopterin-bd_sf"/>
</dbReference>
<dbReference type="Gene3D" id="3.90.1170.50">
    <property type="entry name" value="Aldehyde oxidase/xanthine dehydrogenase, a/b hammerhead"/>
    <property type="match status" value="1"/>
</dbReference>